<protein>
    <submittedName>
        <fullName evidence="1">Uncharacterized protein</fullName>
    </submittedName>
</protein>
<dbReference type="Proteomes" id="UP001156670">
    <property type="component" value="Unassembled WGS sequence"/>
</dbReference>
<gene>
    <name evidence="1" type="ORF">GCM10007901_06510</name>
</gene>
<dbReference type="EMBL" id="BSOB01000005">
    <property type="protein sequence ID" value="GLQ91701.1"/>
    <property type="molecule type" value="Genomic_DNA"/>
</dbReference>
<evidence type="ECO:0000313" key="2">
    <source>
        <dbReference type="Proteomes" id="UP001156670"/>
    </source>
</evidence>
<proteinExistence type="predicted"/>
<keyword evidence="2" id="KW-1185">Reference proteome</keyword>
<accession>A0ABQ5XMA8</accession>
<reference evidence="2" key="1">
    <citation type="journal article" date="2019" name="Int. J. Syst. Evol. Microbiol.">
        <title>The Global Catalogue of Microorganisms (GCM) 10K type strain sequencing project: providing services to taxonomists for standard genome sequencing and annotation.</title>
        <authorList>
            <consortium name="The Broad Institute Genomics Platform"/>
            <consortium name="The Broad Institute Genome Sequencing Center for Infectious Disease"/>
            <person name="Wu L."/>
            <person name="Ma J."/>
        </authorList>
    </citation>
    <scope>NUCLEOTIDE SEQUENCE [LARGE SCALE GENOMIC DNA]</scope>
    <source>
        <strain evidence="2">NBRC 111980</strain>
    </source>
</reference>
<name>A0ABQ5XMA8_9GAMM</name>
<sequence length="73" mass="7869">MPFGPAVNCGVFTATPSPACSHKLPPVRVMLELSVITFWDANVSEPLPVLVIAAPEFNVRLLIACRVRVLLLA</sequence>
<evidence type="ECO:0000313" key="1">
    <source>
        <dbReference type="EMBL" id="GLQ91701.1"/>
    </source>
</evidence>
<comment type="caution">
    <text evidence="1">The sequence shown here is derived from an EMBL/GenBank/DDBJ whole genome shotgun (WGS) entry which is preliminary data.</text>
</comment>
<organism evidence="1 2">
    <name type="scientific">Dyella acidisoli</name>
    <dbReference type="NCBI Taxonomy" id="1867834"/>
    <lineage>
        <taxon>Bacteria</taxon>
        <taxon>Pseudomonadati</taxon>
        <taxon>Pseudomonadota</taxon>
        <taxon>Gammaproteobacteria</taxon>
        <taxon>Lysobacterales</taxon>
        <taxon>Rhodanobacteraceae</taxon>
        <taxon>Dyella</taxon>
    </lineage>
</organism>